<sequence>MSNLRSRHG</sequence>
<protein>
    <submittedName>
        <fullName evidence="1">Uncharacterized protein</fullName>
    </submittedName>
</protein>
<accession>A0A0A9AQU6</accession>
<dbReference type="EMBL" id="GBRH01246600">
    <property type="protein sequence ID" value="JAD51295.1"/>
    <property type="molecule type" value="Transcribed_RNA"/>
</dbReference>
<proteinExistence type="predicted"/>
<evidence type="ECO:0000313" key="1">
    <source>
        <dbReference type="EMBL" id="JAD51295.1"/>
    </source>
</evidence>
<organism evidence="1">
    <name type="scientific">Arundo donax</name>
    <name type="common">Giant reed</name>
    <name type="synonym">Donax arundinaceus</name>
    <dbReference type="NCBI Taxonomy" id="35708"/>
    <lineage>
        <taxon>Eukaryota</taxon>
        <taxon>Viridiplantae</taxon>
        <taxon>Streptophyta</taxon>
        <taxon>Embryophyta</taxon>
        <taxon>Tracheophyta</taxon>
        <taxon>Spermatophyta</taxon>
        <taxon>Magnoliopsida</taxon>
        <taxon>Liliopsida</taxon>
        <taxon>Poales</taxon>
        <taxon>Poaceae</taxon>
        <taxon>PACMAD clade</taxon>
        <taxon>Arundinoideae</taxon>
        <taxon>Arundineae</taxon>
        <taxon>Arundo</taxon>
    </lineage>
</organism>
<name>A0A0A9AQU6_ARUDO</name>
<reference evidence="1" key="1">
    <citation type="submission" date="2014-09" db="EMBL/GenBank/DDBJ databases">
        <authorList>
            <person name="Magalhaes I.L.F."/>
            <person name="Oliveira U."/>
            <person name="Santos F.R."/>
            <person name="Vidigal T.H.D.A."/>
            <person name="Brescovit A.D."/>
            <person name="Santos A.J."/>
        </authorList>
    </citation>
    <scope>NUCLEOTIDE SEQUENCE</scope>
    <source>
        <tissue evidence="1">Shoot tissue taken approximately 20 cm above the soil surface</tissue>
    </source>
</reference>
<reference evidence="1" key="2">
    <citation type="journal article" date="2015" name="Data Brief">
        <title>Shoot transcriptome of the giant reed, Arundo donax.</title>
        <authorList>
            <person name="Barrero R.A."/>
            <person name="Guerrero F.D."/>
            <person name="Moolhuijzen P."/>
            <person name="Goolsby J.A."/>
            <person name="Tidwell J."/>
            <person name="Bellgard S.E."/>
            <person name="Bellgard M.I."/>
        </authorList>
    </citation>
    <scope>NUCLEOTIDE SEQUENCE</scope>
    <source>
        <tissue evidence="1">Shoot tissue taken approximately 20 cm above the soil surface</tissue>
    </source>
</reference>